<evidence type="ECO:0000256" key="1">
    <source>
        <dbReference type="SAM" id="MobiDB-lite"/>
    </source>
</evidence>
<dbReference type="PANTHER" id="PTHR15430">
    <property type="entry name" value="GLOMULIN"/>
    <property type="match status" value="1"/>
</dbReference>
<dbReference type="InterPro" id="IPR013877">
    <property type="entry name" value="YAP-bd/ALF4/Glomulin"/>
</dbReference>
<proteinExistence type="predicted"/>
<comment type="caution">
    <text evidence="2">The sequence shown here is derived from an EMBL/GenBank/DDBJ whole genome shotgun (WGS) entry which is preliminary data.</text>
</comment>
<organism evidence="2 3">
    <name type="scientific">Pholiota conissans</name>
    <dbReference type="NCBI Taxonomy" id="109636"/>
    <lineage>
        <taxon>Eukaryota</taxon>
        <taxon>Fungi</taxon>
        <taxon>Dikarya</taxon>
        <taxon>Basidiomycota</taxon>
        <taxon>Agaricomycotina</taxon>
        <taxon>Agaricomycetes</taxon>
        <taxon>Agaricomycetidae</taxon>
        <taxon>Agaricales</taxon>
        <taxon>Agaricineae</taxon>
        <taxon>Strophariaceae</taxon>
        <taxon>Pholiota</taxon>
    </lineage>
</organism>
<dbReference type="EMBL" id="MU155162">
    <property type="protein sequence ID" value="KAF9482730.1"/>
    <property type="molecule type" value="Genomic_DNA"/>
</dbReference>
<name>A0A9P5Z9N3_9AGAR</name>
<sequence length="533" mass="58766">MANAELISALQLPEAADDEEIAAAIVSLLISAVHDLNPRKSLSDIYHIITNLGGTTHLDPLNALPVLLPYNDPAARNIISVIGECGSAKEVVMAVQEAVERLQRTLETEKDEEEAEEETKATEGAAKTTTPVGQLLILVGLYASAVPRMKLRRKSAANTIEPFFGDLEETLHAASPLATKAESRSIISGISNLSSSTLQWVLSNTDSNEDIVACKIIISKLLNRSLLSFNQGINTDIAQRTLEEYYPRLAFRSRRQSADFSVQSSASHLVFYAYRPPEQIDIGRLLSFILPILISSVQTNTFLDESLAILIRSLHKWSTGKSPASLPHEITLPLCGILPSLASAHPDPAIRHQVFRVLSLLLSTSEPQLRFQHLIEYTRDSEFPQMRVAAVGLVKEALLQSLSNSVGKGDPFRGPLFLRSFGPILFRPNPPDLFSDALSLSEFQETPEPGRLVECLSLYYIVLQRDQENVTGIRDRDVIQTIENNLLKPLRQSIERWTSDPAISSSHLHDITPIVSLKISLERVDAARALILA</sequence>
<dbReference type="PANTHER" id="PTHR15430:SF1">
    <property type="entry name" value="GLOMULIN"/>
    <property type="match status" value="1"/>
</dbReference>
<dbReference type="GO" id="GO:0005737">
    <property type="term" value="C:cytoplasm"/>
    <property type="evidence" value="ECO:0007669"/>
    <property type="project" value="TreeGrafter"/>
</dbReference>
<dbReference type="SUPFAM" id="SSF48371">
    <property type="entry name" value="ARM repeat"/>
    <property type="match status" value="1"/>
</dbReference>
<reference evidence="2" key="1">
    <citation type="submission" date="2020-11" db="EMBL/GenBank/DDBJ databases">
        <authorList>
            <consortium name="DOE Joint Genome Institute"/>
            <person name="Ahrendt S."/>
            <person name="Riley R."/>
            <person name="Andreopoulos W."/>
            <person name="Labutti K."/>
            <person name="Pangilinan J."/>
            <person name="Ruiz-Duenas F.J."/>
            <person name="Barrasa J.M."/>
            <person name="Sanchez-Garcia M."/>
            <person name="Camarero S."/>
            <person name="Miyauchi S."/>
            <person name="Serrano A."/>
            <person name="Linde D."/>
            <person name="Babiker R."/>
            <person name="Drula E."/>
            <person name="Ayuso-Fernandez I."/>
            <person name="Pacheco R."/>
            <person name="Padilla G."/>
            <person name="Ferreira P."/>
            <person name="Barriuso J."/>
            <person name="Kellner H."/>
            <person name="Castanera R."/>
            <person name="Alfaro M."/>
            <person name="Ramirez L."/>
            <person name="Pisabarro A.G."/>
            <person name="Kuo A."/>
            <person name="Tritt A."/>
            <person name="Lipzen A."/>
            <person name="He G."/>
            <person name="Yan M."/>
            <person name="Ng V."/>
            <person name="Cullen D."/>
            <person name="Martin F."/>
            <person name="Rosso M.-N."/>
            <person name="Henrissat B."/>
            <person name="Hibbett D."/>
            <person name="Martinez A.T."/>
            <person name="Grigoriev I.V."/>
        </authorList>
    </citation>
    <scope>NUCLEOTIDE SEQUENCE</scope>
    <source>
        <strain evidence="2">CIRM-BRFM 674</strain>
    </source>
</reference>
<dbReference type="Proteomes" id="UP000807469">
    <property type="component" value="Unassembled WGS sequence"/>
</dbReference>
<dbReference type="AlphaFoldDB" id="A0A9P5Z9N3"/>
<dbReference type="GO" id="GO:0055105">
    <property type="term" value="F:ubiquitin-protein transferase inhibitor activity"/>
    <property type="evidence" value="ECO:0007669"/>
    <property type="project" value="TreeGrafter"/>
</dbReference>
<dbReference type="InterPro" id="IPR019516">
    <property type="entry name" value="Glomulin/ALF4"/>
</dbReference>
<evidence type="ECO:0000313" key="2">
    <source>
        <dbReference type="EMBL" id="KAF9482730.1"/>
    </source>
</evidence>
<gene>
    <name evidence="2" type="ORF">BDN70DRAFT_892362</name>
</gene>
<dbReference type="InterPro" id="IPR016024">
    <property type="entry name" value="ARM-type_fold"/>
</dbReference>
<evidence type="ECO:0000313" key="3">
    <source>
        <dbReference type="Proteomes" id="UP000807469"/>
    </source>
</evidence>
<protein>
    <submittedName>
        <fullName evidence="2">Uncharacterized protein</fullName>
    </submittedName>
</protein>
<dbReference type="OrthoDB" id="5396786at2759"/>
<feature type="region of interest" description="Disordered" evidence="1">
    <location>
        <begin position="105"/>
        <end position="126"/>
    </location>
</feature>
<accession>A0A9P5Z9N3</accession>
<keyword evidence="3" id="KW-1185">Reference proteome</keyword>
<dbReference type="Pfam" id="PF08568">
    <property type="entry name" value="Kinetochor_Ybp2"/>
    <property type="match status" value="1"/>
</dbReference>